<evidence type="ECO:0000313" key="2">
    <source>
        <dbReference type="Proteomes" id="UP000095283"/>
    </source>
</evidence>
<dbReference type="Proteomes" id="UP000095283">
    <property type="component" value="Unplaced"/>
</dbReference>
<dbReference type="AlphaFoldDB" id="A0A1I7XBX6"/>
<organism evidence="2 3">
    <name type="scientific">Heterorhabditis bacteriophora</name>
    <name type="common">Entomopathogenic nematode worm</name>
    <dbReference type="NCBI Taxonomy" id="37862"/>
    <lineage>
        <taxon>Eukaryota</taxon>
        <taxon>Metazoa</taxon>
        <taxon>Ecdysozoa</taxon>
        <taxon>Nematoda</taxon>
        <taxon>Chromadorea</taxon>
        <taxon>Rhabditida</taxon>
        <taxon>Rhabditina</taxon>
        <taxon>Rhabditomorpha</taxon>
        <taxon>Strongyloidea</taxon>
        <taxon>Heterorhabditidae</taxon>
        <taxon>Heterorhabditis</taxon>
    </lineage>
</organism>
<evidence type="ECO:0000256" key="1">
    <source>
        <dbReference type="SAM" id="MobiDB-lite"/>
    </source>
</evidence>
<name>A0A1I7XBX6_HETBA</name>
<accession>A0A1I7XBX6</accession>
<evidence type="ECO:0000313" key="3">
    <source>
        <dbReference type="WBParaSite" id="Hba_15132"/>
    </source>
</evidence>
<feature type="region of interest" description="Disordered" evidence="1">
    <location>
        <begin position="72"/>
        <end position="92"/>
    </location>
</feature>
<protein>
    <submittedName>
        <fullName evidence="3">CPXV063 protein</fullName>
    </submittedName>
</protein>
<proteinExistence type="predicted"/>
<dbReference type="WBParaSite" id="Hba_15132">
    <property type="protein sequence ID" value="Hba_15132"/>
    <property type="gene ID" value="Hba_15132"/>
</dbReference>
<keyword evidence="2" id="KW-1185">Reference proteome</keyword>
<reference evidence="3" key="1">
    <citation type="submission" date="2016-11" db="UniProtKB">
        <authorList>
            <consortium name="WormBaseParasite"/>
        </authorList>
    </citation>
    <scope>IDENTIFICATION</scope>
</reference>
<sequence length="92" mass="10194">MILDLLAMVFSTSINLPPTNLHEKETTSMDTHLNTHNTGTNMSNHQYNENYNILEHISSVTTGLSSVTSVSIHSSVSQKSAQTRLESTYDEP</sequence>